<dbReference type="Gene3D" id="1.10.1040.10">
    <property type="entry name" value="N-(1-d-carboxylethyl)-l-norvaline Dehydrogenase, domain 2"/>
    <property type="match status" value="2"/>
</dbReference>
<dbReference type="InterPro" id="IPR006115">
    <property type="entry name" value="6PGDH_NADP-bd"/>
</dbReference>
<dbReference type="InterPro" id="IPR002204">
    <property type="entry name" value="3-OH-isobutyrate_DH-rel_CS"/>
</dbReference>
<dbReference type="SUPFAM" id="SSF142764">
    <property type="entry name" value="YgbK-like"/>
    <property type="match status" value="1"/>
</dbReference>
<dbReference type="SUPFAM" id="SSF51735">
    <property type="entry name" value="NAD(P)-binding Rossmann-fold domains"/>
    <property type="match status" value="1"/>
</dbReference>
<evidence type="ECO:0000256" key="1">
    <source>
        <dbReference type="ARBA" id="ARBA00005715"/>
    </source>
</evidence>
<dbReference type="InterPro" id="IPR008927">
    <property type="entry name" value="6-PGluconate_DH-like_C_sf"/>
</dbReference>
<dbReference type="InterPro" id="IPR036291">
    <property type="entry name" value="NAD(P)-bd_dom_sf"/>
</dbReference>
<feature type="domain" description="3-hydroxyisobutyrate dehydrogenase-like NAD-binding" evidence="9">
    <location>
        <begin position="336"/>
        <end position="448"/>
    </location>
</feature>
<accession>A0A4U0XZN8</accession>
<evidence type="ECO:0000256" key="4">
    <source>
        <dbReference type="ARBA" id="ARBA00022777"/>
    </source>
</evidence>
<dbReference type="PROSITE" id="PS00895">
    <property type="entry name" value="3_HYDROXYISOBUT_DH"/>
    <property type="match status" value="1"/>
</dbReference>
<evidence type="ECO:0000313" key="12">
    <source>
        <dbReference type="Proteomes" id="UP000308768"/>
    </source>
</evidence>
<dbReference type="GO" id="GO:0016301">
    <property type="term" value="F:kinase activity"/>
    <property type="evidence" value="ECO:0007669"/>
    <property type="project" value="UniProtKB-KW"/>
</dbReference>
<keyword evidence="4" id="KW-0418">Kinase</keyword>
<dbReference type="InterPro" id="IPR029154">
    <property type="entry name" value="HIBADH-like_NADP-bd"/>
</dbReference>
<dbReference type="Pfam" id="PF07005">
    <property type="entry name" value="SBD_N"/>
    <property type="match status" value="1"/>
</dbReference>
<feature type="domain" description="Four-carbon acid sugar kinase N-terminal" evidence="8">
    <location>
        <begin position="496"/>
        <end position="731"/>
    </location>
</feature>
<dbReference type="OrthoDB" id="48988at2759"/>
<dbReference type="GO" id="GO:0050661">
    <property type="term" value="F:NADP binding"/>
    <property type="evidence" value="ECO:0007669"/>
    <property type="project" value="InterPro"/>
</dbReference>
<dbReference type="Gene3D" id="3.40.50.10840">
    <property type="entry name" value="Putative sugar-binding, N-terminal domain"/>
    <property type="match status" value="1"/>
</dbReference>
<dbReference type="InterPro" id="IPR013328">
    <property type="entry name" value="6PGD_dom2"/>
</dbReference>
<protein>
    <recommendedName>
        <fullName evidence="13">6-phosphogluconate dehydrogenase NADP-binding domain-containing protein</fullName>
    </recommendedName>
</protein>
<dbReference type="STRING" id="331657.A0A4U0XZN8"/>
<dbReference type="Pfam" id="PF03446">
    <property type="entry name" value="NAD_binding_2"/>
    <property type="match status" value="1"/>
</dbReference>
<dbReference type="AlphaFoldDB" id="A0A4U0XZN8"/>
<comment type="similarity">
    <text evidence="1">Belongs to the four-carbon acid sugar kinase family.</text>
</comment>
<dbReference type="EMBL" id="NAJN01000022">
    <property type="protein sequence ID" value="TKA81508.1"/>
    <property type="molecule type" value="Genomic_DNA"/>
</dbReference>
<dbReference type="SUPFAM" id="SSF48179">
    <property type="entry name" value="6-phosphogluconate dehydrogenase C-terminal domain-like"/>
    <property type="match status" value="2"/>
</dbReference>
<evidence type="ECO:0000256" key="3">
    <source>
        <dbReference type="ARBA" id="ARBA00022741"/>
    </source>
</evidence>
<evidence type="ECO:0000259" key="8">
    <source>
        <dbReference type="Pfam" id="PF07005"/>
    </source>
</evidence>
<dbReference type="InterPro" id="IPR037051">
    <property type="entry name" value="4-carb_acid_sugar_kinase_N_sf"/>
</dbReference>
<feature type="domain" description="6-phosphogluconate dehydrogenase NADP-binding" evidence="7">
    <location>
        <begin position="148"/>
        <end position="284"/>
    </location>
</feature>
<organism evidence="11 12">
    <name type="scientific">Cryomyces minteri</name>
    <dbReference type="NCBI Taxonomy" id="331657"/>
    <lineage>
        <taxon>Eukaryota</taxon>
        <taxon>Fungi</taxon>
        <taxon>Dikarya</taxon>
        <taxon>Ascomycota</taxon>
        <taxon>Pezizomycotina</taxon>
        <taxon>Dothideomycetes</taxon>
        <taxon>Dothideomycetes incertae sedis</taxon>
        <taxon>Cryomyces</taxon>
    </lineage>
</organism>
<evidence type="ECO:0008006" key="13">
    <source>
        <dbReference type="Google" id="ProtNLM"/>
    </source>
</evidence>
<reference evidence="11 12" key="1">
    <citation type="submission" date="2017-03" db="EMBL/GenBank/DDBJ databases">
        <title>Genomes of endolithic fungi from Antarctica.</title>
        <authorList>
            <person name="Coleine C."/>
            <person name="Masonjones S."/>
            <person name="Stajich J.E."/>
        </authorList>
    </citation>
    <scope>NUCLEOTIDE SEQUENCE [LARGE SCALE GENOMIC DNA]</scope>
    <source>
        <strain evidence="11 12">CCFEE 5187</strain>
    </source>
</reference>
<dbReference type="PANTHER" id="PTHR43060">
    <property type="entry name" value="3-HYDROXYISOBUTYRATE DEHYDROGENASE-LIKE 1, MITOCHONDRIAL-RELATED"/>
    <property type="match status" value="1"/>
</dbReference>
<evidence type="ECO:0000259" key="10">
    <source>
        <dbReference type="Pfam" id="PF17042"/>
    </source>
</evidence>
<evidence type="ECO:0000259" key="7">
    <source>
        <dbReference type="Pfam" id="PF03446"/>
    </source>
</evidence>
<sequence>MSEKLHDVPGVMGAASNVKMVNQLLAGVHVAAAAEAMGLAVRMGLNTRTVYQIITNAAGNSYMFENRVPHMLENDWTPQSALSVFIKNMVNILTVQHRAKYNSGYGPEDDSGLVRLYLSGSGSGVHDLAKIEGNASPTSAAKPTDIQRIGFVGLGAMGQGMATSLVTAGFAVSGYNVYAPSIQRFLAGRGKSYAAASPAEAARDAQVLVLMVQNAAQAEDVLFGSGKAAENLPKGSIVILNSTVPPSFVIGLRKRLVGMETGIELVDAPVSGGVSRAAQGQLTVSRKSTYVSNALLTRLGQIIASATDAAMAQANPVLAAMSGVPKNLYYIEGEVGTASSVKLINQLLAGVHIVAAAEAMAFGSKLGVDTRALYETIKIAAGGSWMFENRVPAMLNADWTPHSSLAIFVKDLAILDESKQLLYPATLSAAAHQLYLLAASHGWTHEADSGVPEPLKPREYPKLPVHETLASLPEPYQEDVLGLVRERIESDTTPLLVVLDDDPTGTQTCDNVMVLTTWDHAILCSELSTTKKGFFILTNSRALPPTEARKLVSTICSNLTAAAKETGKDFEIVLRGDSTLRGHFPDEPEAVEEVLGKADNWVLTPFFLQGGRYTINDVHYVAEQGVLVPASQTPFAEDAAFGYRSSNLRDYVLEKAGTRFTASDVCSITLEDIRIGGPAKVTERLLLVPAGNVIVVNAAAESDMFVFAAGALAAEQAGKKYLYRTGAAFVSCRLGITSIPPMSAKDLNMDYGPKSTGGLIIAGSYVPKTTAQLASLRSRRGDRLHVVELDVANLIRSPSDATTAVESAIADANDCLSAGTDVLIMTSRTLVKGTDARSSLQMGSAIGEAL</sequence>
<dbReference type="Proteomes" id="UP000308768">
    <property type="component" value="Unassembled WGS sequence"/>
</dbReference>
<dbReference type="Gene3D" id="3.40.50.720">
    <property type="entry name" value="NAD(P)-binding Rossmann-like Domain"/>
    <property type="match status" value="1"/>
</dbReference>
<dbReference type="GO" id="GO:0051287">
    <property type="term" value="F:NAD binding"/>
    <property type="evidence" value="ECO:0007669"/>
    <property type="project" value="InterPro"/>
</dbReference>
<evidence type="ECO:0000256" key="2">
    <source>
        <dbReference type="ARBA" id="ARBA00022679"/>
    </source>
</evidence>
<keyword evidence="12" id="KW-1185">Reference proteome</keyword>
<dbReference type="Pfam" id="PF14833">
    <property type="entry name" value="NAD_binding_11"/>
    <property type="match status" value="2"/>
</dbReference>
<keyword evidence="6" id="KW-0119">Carbohydrate metabolism</keyword>
<dbReference type="InterPro" id="IPR031475">
    <property type="entry name" value="NBD_C"/>
</dbReference>
<dbReference type="InterPro" id="IPR042213">
    <property type="entry name" value="NBD_C_sf"/>
</dbReference>
<name>A0A4U0XZN8_9PEZI</name>
<gene>
    <name evidence="11" type="ORF">B0A49_00560</name>
</gene>
<evidence type="ECO:0000313" key="11">
    <source>
        <dbReference type="EMBL" id="TKA81508.1"/>
    </source>
</evidence>
<dbReference type="InterPro" id="IPR010737">
    <property type="entry name" value="4-carb_acid_sugar_kinase_N"/>
</dbReference>
<dbReference type="Gene3D" id="3.40.980.20">
    <property type="entry name" value="Four-carbon acid sugar kinase, nucleotide binding domain"/>
    <property type="match status" value="1"/>
</dbReference>
<dbReference type="Pfam" id="PF17042">
    <property type="entry name" value="NBD_C"/>
    <property type="match status" value="1"/>
</dbReference>
<feature type="non-terminal residue" evidence="11">
    <location>
        <position position="850"/>
    </location>
</feature>
<dbReference type="PANTHER" id="PTHR43060:SF17">
    <property type="entry name" value="L-THREONATE DEHYDROGENASE"/>
    <property type="match status" value="1"/>
</dbReference>
<keyword evidence="5" id="KW-0067">ATP-binding</keyword>
<evidence type="ECO:0000259" key="9">
    <source>
        <dbReference type="Pfam" id="PF14833"/>
    </source>
</evidence>
<keyword evidence="2" id="KW-0808">Transferase</keyword>
<dbReference type="GO" id="GO:0005524">
    <property type="term" value="F:ATP binding"/>
    <property type="evidence" value="ECO:0007669"/>
    <property type="project" value="UniProtKB-KW"/>
</dbReference>
<keyword evidence="3" id="KW-0547">Nucleotide-binding</keyword>
<proteinExistence type="inferred from homology"/>
<feature type="domain" description="Four-carbon acid sugar kinase nucleotide binding" evidence="10">
    <location>
        <begin position="759"/>
        <end position="849"/>
    </location>
</feature>
<dbReference type="GO" id="GO:0016491">
    <property type="term" value="F:oxidoreductase activity"/>
    <property type="evidence" value="ECO:0007669"/>
    <property type="project" value="InterPro"/>
</dbReference>
<evidence type="ECO:0000256" key="5">
    <source>
        <dbReference type="ARBA" id="ARBA00022840"/>
    </source>
</evidence>
<feature type="domain" description="3-hydroxyisobutyrate dehydrogenase-like NAD-binding" evidence="9">
    <location>
        <begin position="13"/>
        <end position="101"/>
    </location>
</feature>
<evidence type="ECO:0000256" key="6">
    <source>
        <dbReference type="ARBA" id="ARBA00023277"/>
    </source>
</evidence>
<comment type="caution">
    <text evidence="11">The sequence shown here is derived from an EMBL/GenBank/DDBJ whole genome shotgun (WGS) entry which is preliminary data.</text>
</comment>